<dbReference type="InterPro" id="IPR050155">
    <property type="entry name" value="HAD-like_hydrolase_sf"/>
</dbReference>
<dbReference type="PANTHER" id="PTHR43434:SF20">
    <property type="entry name" value="5'-NUCLEOTIDASE"/>
    <property type="match status" value="1"/>
</dbReference>
<sequence>MIMKPNYDLIIFDLDGTLTNSEPGITSGVKYALEKMGQPVPDISILRKFIGPPQWESFEKYCGLTQEQTSQAVEYYREIYNKTGAFENKPYPGMLDFLEELRANGATLAVATTKPAKITYRVLDYFDMTKYFAHISGPDDSERNGDKSILINSCLNACHVEPTRAVMIGDTVYDTRGAKGAGTNFIGVLYGFGTKEDMQAQGGEVFARDIDELRSLLLKDS</sequence>
<evidence type="ECO:0000313" key="1">
    <source>
        <dbReference type="EMBL" id="MBW7572819.1"/>
    </source>
</evidence>
<dbReference type="PANTHER" id="PTHR43434">
    <property type="entry name" value="PHOSPHOGLYCOLATE PHOSPHATASE"/>
    <property type="match status" value="1"/>
</dbReference>
<protein>
    <submittedName>
        <fullName evidence="1">HAD hydrolase-like protein</fullName>
    </submittedName>
</protein>
<dbReference type="SFLD" id="SFLDG01129">
    <property type="entry name" value="C1.5:_HAD__Beta-PGM__Phosphata"/>
    <property type="match status" value="1"/>
</dbReference>
<dbReference type="Gene3D" id="3.40.50.1000">
    <property type="entry name" value="HAD superfamily/HAD-like"/>
    <property type="match status" value="1"/>
</dbReference>
<dbReference type="SFLD" id="SFLDS00003">
    <property type="entry name" value="Haloacid_Dehalogenase"/>
    <property type="match status" value="1"/>
</dbReference>
<accession>A0ABS7DNW9</accession>
<organism evidence="1 2">
    <name type="scientific">Caproiciproducens faecalis</name>
    <dbReference type="NCBI Taxonomy" id="2820301"/>
    <lineage>
        <taxon>Bacteria</taxon>
        <taxon>Bacillati</taxon>
        <taxon>Bacillota</taxon>
        <taxon>Clostridia</taxon>
        <taxon>Eubacteriales</taxon>
        <taxon>Acutalibacteraceae</taxon>
        <taxon>Caproiciproducens</taxon>
    </lineage>
</organism>
<dbReference type="InterPro" id="IPR023198">
    <property type="entry name" value="PGP-like_dom2"/>
</dbReference>
<gene>
    <name evidence="1" type="ORF">J5W02_08320</name>
</gene>
<evidence type="ECO:0000313" key="2">
    <source>
        <dbReference type="Proteomes" id="UP000719942"/>
    </source>
</evidence>
<proteinExistence type="predicted"/>
<comment type="caution">
    <text evidence="1">The sequence shown here is derived from an EMBL/GenBank/DDBJ whole genome shotgun (WGS) entry which is preliminary data.</text>
</comment>
<reference evidence="1 2" key="1">
    <citation type="submission" date="2021-03" db="EMBL/GenBank/DDBJ databases">
        <title>Caproiciproducens sp. nov. isolated from feces of cow.</title>
        <authorList>
            <person name="Choi J.-Y."/>
        </authorList>
    </citation>
    <scope>NUCLEOTIDE SEQUENCE [LARGE SCALE GENOMIC DNA]</scope>
    <source>
        <strain evidence="1 2">AGMB10547</strain>
    </source>
</reference>
<dbReference type="Proteomes" id="UP000719942">
    <property type="component" value="Unassembled WGS sequence"/>
</dbReference>
<dbReference type="Gene3D" id="1.10.150.240">
    <property type="entry name" value="Putative phosphatase, domain 2"/>
    <property type="match status" value="1"/>
</dbReference>
<keyword evidence="2" id="KW-1185">Reference proteome</keyword>
<dbReference type="SUPFAM" id="SSF56784">
    <property type="entry name" value="HAD-like"/>
    <property type="match status" value="1"/>
</dbReference>
<dbReference type="InterPro" id="IPR036412">
    <property type="entry name" value="HAD-like_sf"/>
</dbReference>
<dbReference type="RefSeq" id="WP_219965195.1">
    <property type="nucleotide sequence ID" value="NZ_JAGFNZ010000002.1"/>
</dbReference>
<dbReference type="InterPro" id="IPR041492">
    <property type="entry name" value="HAD_2"/>
</dbReference>
<dbReference type="InterPro" id="IPR023214">
    <property type="entry name" value="HAD_sf"/>
</dbReference>
<dbReference type="Pfam" id="PF13419">
    <property type="entry name" value="HAD_2"/>
    <property type="match status" value="1"/>
</dbReference>
<dbReference type="EMBL" id="JAGFNZ010000002">
    <property type="protein sequence ID" value="MBW7572819.1"/>
    <property type="molecule type" value="Genomic_DNA"/>
</dbReference>
<name>A0ABS7DNW9_9FIRM</name>